<name>A0A1G1UZP7_9BACT</name>
<reference evidence="1 2" key="1">
    <citation type="journal article" date="2016" name="Nat. Commun.">
        <title>Thousands of microbial genomes shed light on interconnected biogeochemical processes in an aquifer system.</title>
        <authorList>
            <person name="Anantharaman K."/>
            <person name="Brown C.T."/>
            <person name="Hug L.A."/>
            <person name="Sharon I."/>
            <person name="Castelle C.J."/>
            <person name="Probst A.J."/>
            <person name="Thomas B.C."/>
            <person name="Singh A."/>
            <person name="Wilkins M.J."/>
            <person name="Karaoz U."/>
            <person name="Brodie E.L."/>
            <person name="Williams K.H."/>
            <person name="Hubbard S.S."/>
            <person name="Banfield J.F."/>
        </authorList>
    </citation>
    <scope>NUCLEOTIDE SEQUENCE [LARGE SCALE GENOMIC DNA]</scope>
</reference>
<protein>
    <submittedName>
        <fullName evidence="1">Uncharacterized protein</fullName>
    </submittedName>
</protein>
<dbReference type="EMBL" id="MHBW01000025">
    <property type="protein sequence ID" value="OGY08555.1"/>
    <property type="molecule type" value="Genomic_DNA"/>
</dbReference>
<accession>A0A1G1UZP7</accession>
<proteinExistence type="predicted"/>
<evidence type="ECO:0000313" key="1">
    <source>
        <dbReference type="EMBL" id="OGY08555.1"/>
    </source>
</evidence>
<dbReference type="Proteomes" id="UP000177967">
    <property type="component" value="Unassembled WGS sequence"/>
</dbReference>
<dbReference type="AlphaFoldDB" id="A0A1G1UZP7"/>
<sequence>MSYEVRAWPGQQAEEQTKVSWSYTLSSNALLDRLVSEALHRFWVTGQPIFEHDMYGVMHAAGETVDDHFPNREKVVQAIHLLLDISPDVELVERNPSDKVAKVEEGVLRNIVEALVEKGMIHTDWRVLPEDNKRAEQQG</sequence>
<evidence type="ECO:0000313" key="2">
    <source>
        <dbReference type="Proteomes" id="UP000177967"/>
    </source>
</evidence>
<gene>
    <name evidence="1" type="ORF">A2782_03960</name>
</gene>
<comment type="caution">
    <text evidence="1">The sequence shown here is derived from an EMBL/GenBank/DDBJ whole genome shotgun (WGS) entry which is preliminary data.</text>
</comment>
<organism evidence="1 2">
    <name type="scientific">Candidatus Blackburnbacteria bacterium RIFCSPHIGHO2_01_FULL_43_15b</name>
    <dbReference type="NCBI Taxonomy" id="1797513"/>
    <lineage>
        <taxon>Bacteria</taxon>
        <taxon>Candidatus Blackburniibacteriota</taxon>
    </lineage>
</organism>